<proteinExistence type="inferred from homology"/>
<dbReference type="EMBL" id="JAAGLI010000112">
    <property type="protein sequence ID" value="NEA21715.1"/>
    <property type="molecule type" value="Genomic_DNA"/>
</dbReference>
<keyword evidence="5 8" id="KW-0223">Dioxygenase</keyword>
<dbReference type="InterPro" id="IPR029068">
    <property type="entry name" value="Glyas_Bleomycin-R_OHBP_Dase"/>
</dbReference>
<dbReference type="Proteomes" id="UP000475532">
    <property type="component" value="Unassembled WGS sequence"/>
</dbReference>
<name>A0A6L9Q948_9ACTN</name>
<evidence type="ECO:0000259" key="9">
    <source>
        <dbReference type="PROSITE" id="PS51819"/>
    </source>
</evidence>
<dbReference type="CDD" id="cd07252">
    <property type="entry name" value="BphC1-RGP6_N_like"/>
    <property type="match status" value="1"/>
</dbReference>
<dbReference type="InterPro" id="IPR000486">
    <property type="entry name" value="Xdiol_ring_cleave_dOase_1/2"/>
</dbReference>
<dbReference type="PROSITE" id="PS51819">
    <property type="entry name" value="VOC"/>
    <property type="match status" value="2"/>
</dbReference>
<feature type="domain" description="VOC" evidence="9">
    <location>
        <begin position="142"/>
        <end position="259"/>
    </location>
</feature>
<reference evidence="10 11" key="1">
    <citation type="submission" date="2020-01" db="EMBL/GenBank/DDBJ databases">
        <title>Insect and environment-associated Actinomycetes.</title>
        <authorList>
            <person name="Currrie C."/>
            <person name="Chevrette M."/>
            <person name="Carlson C."/>
            <person name="Stubbendieck R."/>
            <person name="Wendt-Pienkowski E."/>
        </authorList>
    </citation>
    <scope>NUCLEOTIDE SEQUENCE [LARGE SCALE GENOMIC DNA]</scope>
    <source>
        <strain evidence="10 11">SID10258</strain>
    </source>
</reference>
<keyword evidence="7 8" id="KW-0408">Iron</keyword>
<evidence type="ECO:0000256" key="4">
    <source>
        <dbReference type="ARBA" id="ARBA00022797"/>
    </source>
</evidence>
<dbReference type="GO" id="GO:0051213">
    <property type="term" value="F:dioxygenase activity"/>
    <property type="evidence" value="ECO:0007669"/>
    <property type="project" value="UniProtKB-KW"/>
</dbReference>
<organism evidence="10 11">
    <name type="scientific">Actinomadura bangladeshensis</name>
    <dbReference type="NCBI Taxonomy" id="453573"/>
    <lineage>
        <taxon>Bacteria</taxon>
        <taxon>Bacillati</taxon>
        <taxon>Actinomycetota</taxon>
        <taxon>Actinomycetes</taxon>
        <taxon>Streptosporangiales</taxon>
        <taxon>Thermomonosporaceae</taxon>
        <taxon>Actinomadura</taxon>
    </lineage>
</organism>
<feature type="domain" description="VOC" evidence="9">
    <location>
        <begin position="4"/>
        <end position="119"/>
    </location>
</feature>
<comment type="caution">
    <text evidence="10">The sequence shown here is derived from an EMBL/GenBank/DDBJ whole genome shotgun (WGS) entry which is preliminary data.</text>
</comment>
<evidence type="ECO:0000256" key="5">
    <source>
        <dbReference type="ARBA" id="ARBA00022964"/>
    </source>
</evidence>
<dbReference type="RefSeq" id="WP_163053327.1">
    <property type="nucleotide sequence ID" value="NZ_JAAGLI010000112.1"/>
</dbReference>
<dbReference type="Pfam" id="PF00903">
    <property type="entry name" value="Glyoxalase"/>
    <property type="match status" value="1"/>
</dbReference>
<evidence type="ECO:0000256" key="1">
    <source>
        <dbReference type="ARBA" id="ARBA00001954"/>
    </source>
</evidence>
<evidence type="ECO:0000256" key="6">
    <source>
        <dbReference type="ARBA" id="ARBA00023002"/>
    </source>
</evidence>
<gene>
    <name evidence="10" type="ORF">G3I70_04270</name>
</gene>
<dbReference type="InterPro" id="IPR004360">
    <property type="entry name" value="Glyas_Fos-R_dOase_dom"/>
</dbReference>
<dbReference type="GO" id="GO:0008198">
    <property type="term" value="F:ferrous iron binding"/>
    <property type="evidence" value="ECO:0007669"/>
    <property type="project" value="InterPro"/>
</dbReference>
<evidence type="ECO:0000313" key="11">
    <source>
        <dbReference type="Proteomes" id="UP000475532"/>
    </source>
</evidence>
<keyword evidence="6 8" id="KW-0560">Oxidoreductase</keyword>
<sequence>MIQALSHIGFVSPAAREWETFGPEILGAELAAPGPDGAVRLRVDDALHRISIHPGDHDDLAYLGWAVDGPRALADACARLADAGVTVRHGNAGLAAERAVVELVWFEDLFGFRHELSWGQRTAPASFRPGRPMSGFVTGTQGLGHAVLVVPSLPDAESFYCDVLGFRLSDQIDQPGMPIRFYHCNTRHHSLALAEVPGVAGYHHLMLETASLDDVGTAYDEVLKRGIPLAMTLGRHVNDLMTSFYVRTPSGFEIEYGHGGLQVDATAAAPRAYNSFSIWGHHPPAEPLPPGIARPIPGDDQ</sequence>
<comment type="similarity">
    <text evidence="2 8">Belongs to the extradiol ring-cleavage dioxygenase family.</text>
</comment>
<evidence type="ECO:0000313" key="10">
    <source>
        <dbReference type="EMBL" id="NEA21715.1"/>
    </source>
</evidence>
<evidence type="ECO:0000256" key="2">
    <source>
        <dbReference type="ARBA" id="ARBA00008784"/>
    </source>
</evidence>
<accession>A0A6L9Q948</accession>
<dbReference type="SUPFAM" id="SSF54593">
    <property type="entry name" value="Glyoxalase/Bleomycin resistance protein/Dihydroxybiphenyl dioxygenase"/>
    <property type="match status" value="2"/>
</dbReference>
<dbReference type="InterPro" id="IPR037523">
    <property type="entry name" value="VOC_core"/>
</dbReference>
<evidence type="ECO:0000256" key="3">
    <source>
        <dbReference type="ARBA" id="ARBA00022723"/>
    </source>
</evidence>
<evidence type="ECO:0000256" key="8">
    <source>
        <dbReference type="RuleBase" id="RU000683"/>
    </source>
</evidence>
<comment type="cofactor">
    <cofactor evidence="1 8">
        <name>Fe(2+)</name>
        <dbReference type="ChEBI" id="CHEBI:29033"/>
    </cofactor>
</comment>
<keyword evidence="3" id="KW-0479">Metal-binding</keyword>
<protein>
    <submittedName>
        <fullName evidence="10">Glyoxalase</fullName>
    </submittedName>
</protein>
<dbReference type="Gene3D" id="3.10.180.10">
    <property type="entry name" value="2,3-Dihydroxybiphenyl 1,2-Dioxygenase, domain 1"/>
    <property type="match status" value="2"/>
</dbReference>
<keyword evidence="4 8" id="KW-0058">Aromatic hydrocarbons catabolism</keyword>
<dbReference type="PROSITE" id="PS00082">
    <property type="entry name" value="EXTRADIOL_DIOXYGENAS"/>
    <property type="match status" value="1"/>
</dbReference>
<dbReference type="AlphaFoldDB" id="A0A6L9Q948"/>
<evidence type="ECO:0000256" key="7">
    <source>
        <dbReference type="ARBA" id="ARBA00023004"/>
    </source>
</evidence>
<dbReference type="CDD" id="cd07237">
    <property type="entry name" value="BphC1-RGP6_C_like"/>
    <property type="match status" value="1"/>
</dbReference>